<sequence length="192" mass="20538">MLRNTLGFVLALIGAAVGLASVFFDWYGGRDGRHYRWTTLFTGDGISGTTPGLWGGMFLPMLVAAALAVAAILLRSRLLMLLSGIASLGFTVLWLVRRYLINDNLIIGADGLKWPALAALASGVLLLLSASGMAGRHVRERRVAPAPAPTARRGEPAGPNGEVRQGPWPQDPEAPRPGQEAEPGRHRRRDVA</sequence>
<dbReference type="Proteomes" id="UP001183388">
    <property type="component" value="Unassembled WGS sequence"/>
</dbReference>
<organism evidence="3 4">
    <name type="scientific">Streptomyces boetiae</name>
    <dbReference type="NCBI Taxonomy" id="3075541"/>
    <lineage>
        <taxon>Bacteria</taxon>
        <taxon>Bacillati</taxon>
        <taxon>Actinomycetota</taxon>
        <taxon>Actinomycetes</taxon>
        <taxon>Kitasatosporales</taxon>
        <taxon>Streptomycetaceae</taxon>
        <taxon>Streptomyces</taxon>
    </lineage>
</organism>
<keyword evidence="2" id="KW-1133">Transmembrane helix</keyword>
<comment type="caution">
    <text evidence="3">The sequence shown here is derived from an EMBL/GenBank/DDBJ whole genome shotgun (WGS) entry which is preliminary data.</text>
</comment>
<accession>A0ABU2L1F2</accession>
<reference evidence="4" key="1">
    <citation type="submission" date="2023-07" db="EMBL/GenBank/DDBJ databases">
        <title>30 novel species of actinomycetes from the DSMZ collection.</title>
        <authorList>
            <person name="Nouioui I."/>
        </authorList>
    </citation>
    <scope>NUCLEOTIDE SEQUENCE [LARGE SCALE GENOMIC DNA]</scope>
    <source>
        <strain evidence="4">DSM 44917</strain>
    </source>
</reference>
<proteinExistence type="predicted"/>
<keyword evidence="2" id="KW-0812">Transmembrane</keyword>
<keyword evidence="2" id="KW-0472">Membrane</keyword>
<keyword evidence="4" id="KW-1185">Reference proteome</keyword>
<dbReference type="RefSeq" id="WP_311628275.1">
    <property type="nucleotide sequence ID" value="NZ_JAVREN010000001.1"/>
</dbReference>
<protein>
    <submittedName>
        <fullName evidence="3">Uncharacterized protein</fullName>
    </submittedName>
</protein>
<feature type="transmembrane region" description="Helical" evidence="2">
    <location>
        <begin position="53"/>
        <end position="73"/>
    </location>
</feature>
<evidence type="ECO:0000256" key="2">
    <source>
        <dbReference type="SAM" id="Phobius"/>
    </source>
</evidence>
<dbReference type="EMBL" id="JAVREN010000001">
    <property type="protein sequence ID" value="MDT0305355.1"/>
    <property type="molecule type" value="Genomic_DNA"/>
</dbReference>
<feature type="transmembrane region" description="Helical" evidence="2">
    <location>
        <begin position="116"/>
        <end position="135"/>
    </location>
</feature>
<name>A0ABU2L1F2_9ACTN</name>
<feature type="transmembrane region" description="Helical" evidence="2">
    <location>
        <begin position="78"/>
        <end position="96"/>
    </location>
</feature>
<evidence type="ECO:0000256" key="1">
    <source>
        <dbReference type="SAM" id="MobiDB-lite"/>
    </source>
</evidence>
<evidence type="ECO:0000313" key="3">
    <source>
        <dbReference type="EMBL" id="MDT0305355.1"/>
    </source>
</evidence>
<gene>
    <name evidence="3" type="ORF">RM780_00040</name>
</gene>
<feature type="region of interest" description="Disordered" evidence="1">
    <location>
        <begin position="139"/>
        <end position="192"/>
    </location>
</feature>
<evidence type="ECO:0000313" key="4">
    <source>
        <dbReference type="Proteomes" id="UP001183388"/>
    </source>
</evidence>